<feature type="region of interest" description="Disordered" evidence="8">
    <location>
        <begin position="483"/>
        <end position="504"/>
    </location>
</feature>
<dbReference type="SMART" id="SM00220">
    <property type="entry name" value="S_TKc"/>
    <property type="match status" value="1"/>
</dbReference>
<dbReference type="InterPro" id="IPR000719">
    <property type="entry name" value="Prot_kinase_dom"/>
</dbReference>
<dbReference type="PROSITE" id="PS00107">
    <property type="entry name" value="PROTEIN_KINASE_ATP"/>
    <property type="match status" value="1"/>
</dbReference>
<name>A0ABS6I6B7_9MICC</name>
<feature type="compositionally biased region" description="Basic and acidic residues" evidence="8">
    <location>
        <begin position="489"/>
        <end position="504"/>
    </location>
</feature>
<evidence type="ECO:0000256" key="3">
    <source>
        <dbReference type="ARBA" id="ARBA00022679"/>
    </source>
</evidence>
<feature type="compositionally biased region" description="Pro residues" evidence="8">
    <location>
        <begin position="353"/>
        <end position="364"/>
    </location>
</feature>
<dbReference type="Pfam" id="PF00069">
    <property type="entry name" value="Pkinase"/>
    <property type="match status" value="1"/>
</dbReference>
<accession>A0ABS6I6B7</accession>
<dbReference type="PROSITE" id="PS50011">
    <property type="entry name" value="PROTEIN_KINASE_DOM"/>
    <property type="match status" value="1"/>
</dbReference>
<evidence type="ECO:0000256" key="2">
    <source>
        <dbReference type="ARBA" id="ARBA00022527"/>
    </source>
</evidence>
<keyword evidence="9" id="KW-0812">Transmembrane</keyword>
<feature type="binding site" evidence="7">
    <location>
        <position position="45"/>
    </location>
    <ligand>
        <name>ATP</name>
        <dbReference type="ChEBI" id="CHEBI:30616"/>
    </ligand>
</feature>
<dbReference type="GO" id="GO:0004674">
    <property type="term" value="F:protein serine/threonine kinase activity"/>
    <property type="evidence" value="ECO:0007669"/>
    <property type="project" value="UniProtKB-KW"/>
</dbReference>
<evidence type="ECO:0000256" key="9">
    <source>
        <dbReference type="SAM" id="Phobius"/>
    </source>
</evidence>
<dbReference type="EC" id="2.7.11.1" evidence="1"/>
<dbReference type="PANTHER" id="PTHR43289:SF6">
    <property type="entry name" value="SERINE_THREONINE-PROTEIN KINASE NEKL-3"/>
    <property type="match status" value="1"/>
</dbReference>
<evidence type="ECO:0000256" key="5">
    <source>
        <dbReference type="ARBA" id="ARBA00022777"/>
    </source>
</evidence>
<dbReference type="InterPro" id="IPR017441">
    <property type="entry name" value="Protein_kinase_ATP_BS"/>
</dbReference>
<evidence type="ECO:0000256" key="7">
    <source>
        <dbReference type="PROSITE-ProRule" id="PRU10141"/>
    </source>
</evidence>
<dbReference type="PANTHER" id="PTHR43289">
    <property type="entry name" value="MITOGEN-ACTIVATED PROTEIN KINASE KINASE KINASE 20-RELATED"/>
    <property type="match status" value="1"/>
</dbReference>
<keyword evidence="9" id="KW-1133">Transmembrane helix</keyword>
<keyword evidence="3" id="KW-0808">Transferase</keyword>
<comment type="caution">
    <text evidence="11">The sequence shown here is derived from an EMBL/GenBank/DDBJ whole genome shotgun (WGS) entry which is preliminary data.</text>
</comment>
<proteinExistence type="predicted"/>
<dbReference type="Proteomes" id="UP000824166">
    <property type="component" value="Unassembled WGS sequence"/>
</dbReference>
<feature type="transmembrane region" description="Helical" evidence="9">
    <location>
        <begin position="432"/>
        <end position="454"/>
    </location>
</feature>
<keyword evidence="9" id="KW-0472">Membrane</keyword>
<keyword evidence="2 11" id="KW-0723">Serine/threonine-protein kinase</keyword>
<feature type="domain" description="Protein kinase" evidence="10">
    <location>
        <begin position="16"/>
        <end position="279"/>
    </location>
</feature>
<evidence type="ECO:0000256" key="6">
    <source>
        <dbReference type="ARBA" id="ARBA00022840"/>
    </source>
</evidence>
<evidence type="ECO:0000256" key="4">
    <source>
        <dbReference type="ARBA" id="ARBA00022741"/>
    </source>
</evidence>
<feature type="compositionally biased region" description="Low complexity" evidence="8">
    <location>
        <begin position="316"/>
        <end position="332"/>
    </location>
</feature>
<evidence type="ECO:0000313" key="11">
    <source>
        <dbReference type="EMBL" id="MBU8867275.1"/>
    </source>
</evidence>
<feature type="compositionally biased region" description="Polar residues" evidence="8">
    <location>
        <begin position="335"/>
        <end position="351"/>
    </location>
</feature>
<dbReference type="RefSeq" id="WP_216925401.1">
    <property type="nucleotide sequence ID" value="NZ_JAHOPC010000007.1"/>
</dbReference>
<keyword evidence="12" id="KW-1185">Reference proteome</keyword>
<keyword evidence="6 7" id="KW-0067">ATP-binding</keyword>
<dbReference type="PROSITE" id="PS00108">
    <property type="entry name" value="PROTEIN_KINASE_ST"/>
    <property type="match status" value="1"/>
</dbReference>
<organism evidence="11 12">
    <name type="scientific">Paenarthrobacter aromaticivorans</name>
    <dbReference type="NCBI Taxonomy" id="2849150"/>
    <lineage>
        <taxon>Bacteria</taxon>
        <taxon>Bacillati</taxon>
        <taxon>Actinomycetota</taxon>
        <taxon>Actinomycetes</taxon>
        <taxon>Micrococcales</taxon>
        <taxon>Micrococcaceae</taxon>
        <taxon>Paenarthrobacter</taxon>
    </lineage>
</organism>
<evidence type="ECO:0000256" key="8">
    <source>
        <dbReference type="SAM" id="MobiDB-lite"/>
    </source>
</evidence>
<dbReference type="InterPro" id="IPR008271">
    <property type="entry name" value="Ser/Thr_kinase_AS"/>
</dbReference>
<feature type="compositionally biased region" description="Pro residues" evidence="8">
    <location>
        <begin position="373"/>
        <end position="383"/>
    </location>
</feature>
<gene>
    <name evidence="11" type="ORF">KSW38_13335</name>
</gene>
<keyword evidence="5 11" id="KW-0418">Kinase</keyword>
<evidence type="ECO:0000256" key="1">
    <source>
        <dbReference type="ARBA" id="ARBA00012513"/>
    </source>
</evidence>
<evidence type="ECO:0000313" key="12">
    <source>
        <dbReference type="Proteomes" id="UP000824166"/>
    </source>
</evidence>
<feature type="region of interest" description="Disordered" evidence="8">
    <location>
        <begin position="313"/>
        <end position="400"/>
    </location>
</feature>
<sequence>MSSKRPPAPPPPIPGFKYVSLLGSGGFSDVYLYEQDRPRRKVAVKVLLSDLKTEGARRRFESEANLMAQLSSHPYIVTIFEAEITESGHSYLAMEYCSRPSLDVRYRRQRFSVDEVLAVGIQVASAVETAHRAGIVHRDIKPANILVTDYNRPALTDFGISGTIGADTEDDAGMSIPWSPPEQFRGGAVDGVPVDIWALGATLYTLLAGRSPFVLPGQDNSQRELISRITNSPLPRLGRADVPESLELVLATSMAKSPESRYSSAHAFALALQRIQTELNLSVTPFEVLEEQAHGDEHPDDTYEETRVRSIASIDPDAPGTATTGSAPTFPARTFPSTVPGSATVPGSSAHPQPSPPRSQPPQVPSAHTYPPFHAPQPGTPEPDPAESTVLRGWQPSGRQHEVDATVARYAVQAPTDSPEEAAVADHGKRNLWLAATGAAVLVVAIVVGVVLGAQAQPKVVPTESGSKSPVDALGDGGVPDVEGLIGTRDPKNPDFADFKWKNPQPKDGDTYKWRYRTVVLTESDYSTSEKEPRARAYGTESPLCIQVIIVRADGSASSGGEGSIACVD</sequence>
<protein>
    <recommendedName>
        <fullName evidence="1">non-specific serine/threonine protein kinase</fullName>
        <ecNumber evidence="1">2.7.11.1</ecNumber>
    </recommendedName>
</protein>
<evidence type="ECO:0000259" key="10">
    <source>
        <dbReference type="PROSITE" id="PS50011"/>
    </source>
</evidence>
<dbReference type="CDD" id="cd14014">
    <property type="entry name" value="STKc_PknB_like"/>
    <property type="match status" value="1"/>
</dbReference>
<dbReference type="EMBL" id="JAHOPC010000007">
    <property type="protein sequence ID" value="MBU8867275.1"/>
    <property type="molecule type" value="Genomic_DNA"/>
</dbReference>
<keyword evidence="4 7" id="KW-0547">Nucleotide-binding</keyword>
<reference evidence="11 12" key="1">
    <citation type="submission" date="2021-06" db="EMBL/GenBank/DDBJ databases">
        <authorList>
            <person name="Jeong J.W."/>
        </authorList>
    </citation>
    <scope>NUCLEOTIDE SEQUENCE [LARGE SCALE GENOMIC DNA]</scope>
    <source>
        <strain evidence="11 12">MMS21-TAE1-1</strain>
    </source>
</reference>